<protein>
    <submittedName>
        <fullName evidence="1">Uncharacterized protein</fullName>
    </submittedName>
</protein>
<proteinExistence type="predicted"/>
<sequence length="70" mass="8412">MGFNSKFFRIKSSYYKERDIIFDFGRAKSFLLIFRSQNILSRLFSRIHLTSLRTLCAQLSYLMLHLEIKT</sequence>
<organism evidence="1 2">
    <name type="scientific">Euplotes crassus</name>
    <dbReference type="NCBI Taxonomy" id="5936"/>
    <lineage>
        <taxon>Eukaryota</taxon>
        <taxon>Sar</taxon>
        <taxon>Alveolata</taxon>
        <taxon>Ciliophora</taxon>
        <taxon>Intramacronucleata</taxon>
        <taxon>Spirotrichea</taxon>
        <taxon>Hypotrichia</taxon>
        <taxon>Euplotida</taxon>
        <taxon>Euplotidae</taxon>
        <taxon>Moneuplotes</taxon>
    </lineage>
</organism>
<dbReference type="AlphaFoldDB" id="A0AAD1XEG6"/>
<gene>
    <name evidence="1" type="ORF">ECRASSUSDP1_LOCUS13005</name>
</gene>
<comment type="caution">
    <text evidence="1">The sequence shown here is derived from an EMBL/GenBank/DDBJ whole genome shotgun (WGS) entry which is preliminary data.</text>
</comment>
<accession>A0AAD1XEG6</accession>
<keyword evidence="2" id="KW-1185">Reference proteome</keyword>
<evidence type="ECO:0000313" key="1">
    <source>
        <dbReference type="EMBL" id="CAI2371680.1"/>
    </source>
</evidence>
<evidence type="ECO:0000313" key="2">
    <source>
        <dbReference type="Proteomes" id="UP001295684"/>
    </source>
</evidence>
<dbReference type="EMBL" id="CAMPGE010012926">
    <property type="protein sequence ID" value="CAI2371680.1"/>
    <property type="molecule type" value="Genomic_DNA"/>
</dbReference>
<name>A0AAD1XEG6_EUPCR</name>
<dbReference type="Proteomes" id="UP001295684">
    <property type="component" value="Unassembled WGS sequence"/>
</dbReference>
<reference evidence="1" key="1">
    <citation type="submission" date="2023-07" db="EMBL/GenBank/DDBJ databases">
        <authorList>
            <consortium name="AG Swart"/>
            <person name="Singh M."/>
            <person name="Singh A."/>
            <person name="Seah K."/>
            <person name="Emmerich C."/>
        </authorList>
    </citation>
    <scope>NUCLEOTIDE SEQUENCE</scope>
    <source>
        <strain evidence="1">DP1</strain>
    </source>
</reference>